<dbReference type="OrthoDB" id="142306at2157"/>
<gene>
    <name evidence="4" type="ORF">SAMN05216388_10138</name>
</gene>
<feature type="region of interest" description="Disordered" evidence="2">
    <location>
        <begin position="173"/>
        <end position="194"/>
    </location>
</feature>
<proteinExistence type="predicted"/>
<dbReference type="EMBL" id="FOCX01000013">
    <property type="protein sequence ID" value="SEO47190.1"/>
    <property type="molecule type" value="Genomic_DNA"/>
</dbReference>
<dbReference type="Proteomes" id="UP000198775">
    <property type="component" value="Unassembled WGS sequence"/>
</dbReference>
<evidence type="ECO:0000256" key="1">
    <source>
        <dbReference type="PROSITE-ProRule" id="PRU00325"/>
    </source>
</evidence>
<evidence type="ECO:0000313" key="4">
    <source>
        <dbReference type="EMBL" id="SEO47190.1"/>
    </source>
</evidence>
<feature type="compositionally biased region" description="Low complexity" evidence="2">
    <location>
        <begin position="174"/>
        <end position="184"/>
    </location>
</feature>
<reference evidence="5" key="1">
    <citation type="submission" date="2016-10" db="EMBL/GenBank/DDBJ databases">
        <authorList>
            <person name="Varghese N."/>
            <person name="Submissions S."/>
        </authorList>
    </citation>
    <scope>NUCLEOTIDE SEQUENCE [LARGE SCALE GENOMIC DNA]</scope>
    <source>
        <strain evidence="5">IBRC-M 10043</strain>
    </source>
</reference>
<sequence>MSVDESTSASSDTDQQPTQQCALCDASLSRSSQHLADNRETLIYTCGDCRIGATAVVQQSGAPSERCQRRLDSRQGNAIDGLSVYRLSAFVTDEFPAGQYTVTRTGEHTFEIALPESATQWDILRLVDQLSVGPLDAEADDRSVIVRDTRWTDGPSEAVPDGGVVQARIADGTVPDPADDPLAVADDDEPRTKRAKREEIDVSFQEKPGVYEVHSASGSYYDVDVVTEQCTCPDFEQTCSDPDTPVDKCKHLRRVALEIEAGTVPRPDGKLPDA</sequence>
<evidence type="ECO:0000259" key="3">
    <source>
        <dbReference type="PROSITE" id="PS50966"/>
    </source>
</evidence>
<evidence type="ECO:0000256" key="2">
    <source>
        <dbReference type="SAM" id="MobiDB-lite"/>
    </source>
</evidence>
<keyword evidence="1" id="KW-0863">Zinc-finger</keyword>
<protein>
    <recommendedName>
        <fullName evidence="3">SWIM-type domain-containing protein</fullName>
    </recommendedName>
</protein>
<dbReference type="AlphaFoldDB" id="A0A1H8PZ23"/>
<evidence type="ECO:0000313" key="5">
    <source>
        <dbReference type="Proteomes" id="UP000198775"/>
    </source>
</evidence>
<organism evidence="4 5">
    <name type="scientific">Halorientalis persicus</name>
    <dbReference type="NCBI Taxonomy" id="1367881"/>
    <lineage>
        <taxon>Archaea</taxon>
        <taxon>Methanobacteriati</taxon>
        <taxon>Methanobacteriota</taxon>
        <taxon>Stenosarchaea group</taxon>
        <taxon>Halobacteria</taxon>
        <taxon>Halobacteriales</taxon>
        <taxon>Haloarculaceae</taxon>
        <taxon>Halorientalis</taxon>
    </lineage>
</organism>
<keyword evidence="1" id="KW-0479">Metal-binding</keyword>
<keyword evidence="5" id="KW-1185">Reference proteome</keyword>
<keyword evidence="1" id="KW-0862">Zinc</keyword>
<dbReference type="PROSITE" id="PS50966">
    <property type="entry name" value="ZF_SWIM"/>
    <property type="match status" value="1"/>
</dbReference>
<dbReference type="GO" id="GO:0008270">
    <property type="term" value="F:zinc ion binding"/>
    <property type="evidence" value="ECO:0007669"/>
    <property type="project" value="UniProtKB-KW"/>
</dbReference>
<feature type="domain" description="SWIM-type" evidence="3">
    <location>
        <begin position="221"/>
        <end position="260"/>
    </location>
</feature>
<name>A0A1H8PZ23_9EURY</name>
<dbReference type="RefSeq" id="WP_092661173.1">
    <property type="nucleotide sequence ID" value="NZ_FOCX01000013.1"/>
</dbReference>
<dbReference type="InterPro" id="IPR007527">
    <property type="entry name" value="Znf_SWIM"/>
</dbReference>
<accession>A0A1H8PZ23</accession>